<proteinExistence type="predicted"/>
<evidence type="ECO:0000313" key="1">
    <source>
        <dbReference type="EMBL" id="DAE01072.1"/>
    </source>
</evidence>
<name>A0A8S5P373_9CAUD</name>
<reference evidence="1" key="1">
    <citation type="journal article" date="2021" name="Proc. Natl. Acad. Sci. U.S.A.">
        <title>A Catalog of Tens of Thousands of Viruses from Human Metagenomes Reveals Hidden Associations with Chronic Diseases.</title>
        <authorList>
            <person name="Tisza M.J."/>
            <person name="Buck C.B."/>
        </authorList>
    </citation>
    <scope>NUCLEOTIDE SEQUENCE</scope>
    <source>
        <strain evidence="1">CtSx228</strain>
    </source>
</reference>
<protein>
    <submittedName>
        <fullName evidence="1">Uncharacterized protein</fullName>
    </submittedName>
</protein>
<dbReference type="EMBL" id="BK015318">
    <property type="protein sequence ID" value="DAE01072.1"/>
    <property type="molecule type" value="Genomic_DNA"/>
</dbReference>
<sequence length="186" mass="20715">MALELNGTSIPSSGKMVCNGTSLKQLNIDGTKVWQSGLNLIAQNRWTATNWRDGYWSSSTSELAVSAKWRTDWWNYMIVRSTDALNLSGFAQITLSWWNSAGDINFHGFIGLSTNADLDAADWHNTNISHVFVDAVGAANMSGTNKVFSIPSSYRKNGVYLYVQRNYYKSACTACETFHVTRAEFS</sequence>
<accession>A0A8S5P373</accession>
<organism evidence="1">
    <name type="scientific">Siphoviridae sp. ctSx228</name>
    <dbReference type="NCBI Taxonomy" id="2825514"/>
    <lineage>
        <taxon>Viruses</taxon>
        <taxon>Duplodnaviria</taxon>
        <taxon>Heunggongvirae</taxon>
        <taxon>Uroviricota</taxon>
        <taxon>Caudoviricetes</taxon>
    </lineage>
</organism>